<protein>
    <recommendedName>
        <fullName evidence="4">dATP/dGTP diphosphohydrolase N-terminal domain-containing protein</fullName>
    </recommendedName>
</protein>
<dbReference type="PANTHER" id="PTHR38797:SF4">
    <property type="entry name" value="NUCLEAR PORE COMPLEX PROTEIN NUP85"/>
    <property type="match status" value="1"/>
</dbReference>
<organism evidence="2 3">
    <name type="scientific">Sporothrix stenoceras</name>
    <dbReference type="NCBI Taxonomy" id="5173"/>
    <lineage>
        <taxon>Eukaryota</taxon>
        <taxon>Fungi</taxon>
        <taxon>Dikarya</taxon>
        <taxon>Ascomycota</taxon>
        <taxon>Pezizomycotina</taxon>
        <taxon>Sordariomycetes</taxon>
        <taxon>Sordariomycetidae</taxon>
        <taxon>Ophiostomatales</taxon>
        <taxon>Ophiostomataceae</taxon>
        <taxon>Sporothrix</taxon>
    </lineage>
</organism>
<dbReference type="InterPro" id="IPR053204">
    <property type="entry name" value="Oxopyrrolidines_Biosynth-assoc"/>
</dbReference>
<dbReference type="InterPro" id="IPR022085">
    <property type="entry name" value="OpdG"/>
</dbReference>
<dbReference type="EMBL" id="JAWCUI010000133">
    <property type="protein sequence ID" value="KAL1887239.1"/>
    <property type="molecule type" value="Genomic_DNA"/>
</dbReference>
<proteinExistence type="predicted"/>
<accession>A0ABR3YII6</accession>
<evidence type="ECO:0000256" key="1">
    <source>
        <dbReference type="SAM" id="MobiDB-lite"/>
    </source>
</evidence>
<dbReference type="Pfam" id="PF12311">
    <property type="entry name" value="DUF3632"/>
    <property type="match status" value="1"/>
</dbReference>
<evidence type="ECO:0000313" key="2">
    <source>
        <dbReference type="EMBL" id="KAL1887239.1"/>
    </source>
</evidence>
<sequence>MGVRISDTGPSPVLSNLGDPDKDEVRIWRNQNGYLARCFEAGITDWDHYAMKALRAGLEGQEEGKELSTVSLECEILAATEWLIHASRKLHRWAEENDEDAANGVYDYSDGLPGGPLFSGRPGLSVARWNFWKERLDELSRKRPKKEPETTGSEVKGDLSTYELFSQEVYDAIENALKRMREVDDTKSNRA</sequence>
<dbReference type="PANTHER" id="PTHR38797">
    <property type="entry name" value="NUCLEAR PORE COMPLEX PROTEIN NUP85-RELATED"/>
    <property type="match status" value="1"/>
</dbReference>
<reference evidence="2 3" key="1">
    <citation type="journal article" date="2024" name="IMA Fungus">
        <title>IMA Genome - F19 : A genome assembly and annotation guide to empower mycologists, including annotated draft genome sequences of Ceratocystis pirilliformis, Diaporthe australafricana, Fusarium ophioides, Paecilomyces lecythidis, and Sporothrix stenoceras.</title>
        <authorList>
            <person name="Aylward J."/>
            <person name="Wilson A.M."/>
            <person name="Visagie C.M."/>
            <person name="Spraker J."/>
            <person name="Barnes I."/>
            <person name="Buitendag C."/>
            <person name="Ceriani C."/>
            <person name="Del Mar Angel L."/>
            <person name="du Plessis D."/>
            <person name="Fuchs T."/>
            <person name="Gasser K."/>
            <person name="Kramer D."/>
            <person name="Li W."/>
            <person name="Munsamy K."/>
            <person name="Piso A."/>
            <person name="Price J.L."/>
            <person name="Sonnekus B."/>
            <person name="Thomas C."/>
            <person name="van der Nest A."/>
            <person name="van Dijk A."/>
            <person name="van Heerden A."/>
            <person name="van Vuuren N."/>
            <person name="Yilmaz N."/>
            <person name="Duong T.A."/>
            <person name="van der Merwe N.A."/>
            <person name="Wingfield M.J."/>
            <person name="Wingfield B.D."/>
        </authorList>
    </citation>
    <scope>NUCLEOTIDE SEQUENCE [LARGE SCALE GENOMIC DNA]</scope>
    <source>
        <strain evidence="2 3">CMW 5346</strain>
    </source>
</reference>
<name>A0ABR3YII6_9PEZI</name>
<gene>
    <name evidence="2" type="ORF">Sste5346_010333</name>
</gene>
<keyword evidence="3" id="KW-1185">Reference proteome</keyword>
<evidence type="ECO:0008006" key="4">
    <source>
        <dbReference type="Google" id="ProtNLM"/>
    </source>
</evidence>
<dbReference type="Proteomes" id="UP001583186">
    <property type="component" value="Unassembled WGS sequence"/>
</dbReference>
<comment type="caution">
    <text evidence="2">The sequence shown here is derived from an EMBL/GenBank/DDBJ whole genome shotgun (WGS) entry which is preliminary data.</text>
</comment>
<feature type="region of interest" description="Disordered" evidence="1">
    <location>
        <begin position="1"/>
        <end position="20"/>
    </location>
</feature>
<evidence type="ECO:0000313" key="3">
    <source>
        <dbReference type="Proteomes" id="UP001583186"/>
    </source>
</evidence>